<keyword evidence="1" id="KW-0812">Transmembrane</keyword>
<reference evidence="3" key="2">
    <citation type="submission" date="2021-08" db="EMBL/GenBank/DDBJ databases">
        <authorList>
            <person name="Tani A."/>
            <person name="Ola A."/>
            <person name="Ogura Y."/>
            <person name="Katsura K."/>
            <person name="Hayashi T."/>
        </authorList>
    </citation>
    <scope>NUCLEOTIDE SEQUENCE</scope>
    <source>
        <strain evidence="3">NBRC 15689</strain>
    </source>
</reference>
<proteinExistence type="predicted"/>
<feature type="domain" description="AB hydrolase-1" evidence="2">
    <location>
        <begin position="85"/>
        <end position="336"/>
    </location>
</feature>
<keyword evidence="4" id="KW-1185">Reference proteome</keyword>
<gene>
    <name evidence="3" type="ORF">LKMONMHP_1889</name>
</gene>
<dbReference type="PANTHER" id="PTHR46438:SF2">
    <property type="entry name" value="ALPHA_BETA-HYDROLASES SUPERFAMILY PROTEIN"/>
    <property type="match status" value="1"/>
</dbReference>
<dbReference type="InterPro" id="IPR029058">
    <property type="entry name" value="AB_hydrolase_fold"/>
</dbReference>
<evidence type="ECO:0000313" key="3">
    <source>
        <dbReference type="EMBL" id="GJE27033.1"/>
    </source>
</evidence>
<protein>
    <recommendedName>
        <fullName evidence="2">AB hydrolase-1 domain-containing protein</fullName>
    </recommendedName>
</protein>
<dbReference type="EMBL" id="BPQV01000004">
    <property type="protein sequence ID" value="GJE27033.1"/>
    <property type="molecule type" value="Genomic_DNA"/>
</dbReference>
<dbReference type="Pfam" id="PF12697">
    <property type="entry name" value="Abhydrolase_6"/>
    <property type="match status" value="1"/>
</dbReference>
<dbReference type="Gene3D" id="3.40.50.1820">
    <property type="entry name" value="alpha/beta hydrolase"/>
    <property type="match status" value="1"/>
</dbReference>
<name>A0ABQ4T5Z2_METOR</name>
<evidence type="ECO:0000256" key="1">
    <source>
        <dbReference type="SAM" id="Phobius"/>
    </source>
</evidence>
<dbReference type="Proteomes" id="UP001055156">
    <property type="component" value="Unassembled WGS sequence"/>
</dbReference>
<evidence type="ECO:0000259" key="2">
    <source>
        <dbReference type="Pfam" id="PF12697"/>
    </source>
</evidence>
<dbReference type="InterPro" id="IPR000073">
    <property type="entry name" value="AB_hydrolase_1"/>
</dbReference>
<keyword evidence="1" id="KW-1133">Transmembrane helix</keyword>
<evidence type="ECO:0000313" key="4">
    <source>
        <dbReference type="Proteomes" id="UP001055156"/>
    </source>
</evidence>
<accession>A0ABQ4T5Z2</accession>
<reference evidence="3" key="1">
    <citation type="journal article" date="2021" name="Front. Microbiol.">
        <title>Comprehensive Comparative Genomics and Phenotyping of Methylobacterium Species.</title>
        <authorList>
            <person name="Alessa O."/>
            <person name="Ogura Y."/>
            <person name="Fujitani Y."/>
            <person name="Takami H."/>
            <person name="Hayashi T."/>
            <person name="Sahin N."/>
            <person name="Tani A."/>
        </authorList>
    </citation>
    <scope>NUCLEOTIDE SEQUENCE</scope>
    <source>
        <strain evidence="3">NBRC 15689</strain>
    </source>
</reference>
<sequence>MGQGARQEIGAMREGGGGRLRPWPVAGALGLLPLAAAGAWIAWSHLAKNRPRPLHPALSGRLTRLHSRVGRLGLYAADTQPGCPLLLIHSVNAAASAYEVRPLYEHYRRERPVYALDLPGFGFSERANRIYTPRLMVDAIRIAATEISGRHGGIPLDAIALSLSCAYLARAALESPGLFATLGLISPVGFDERLSGEGPPDADRGRRIARELAAFPLWGRPLFDALVSPPSMRFFLEKTWGSRDIDEGLFAYDQLTAHQPGAEHAPFSFLSGYLFPDDTTRLYESLKLPVWMLRGARGDFVDYRRISAVAGRPNWTLERLPTGALPHFEALGAVVRAYDAFSEKVRPS</sequence>
<dbReference type="SUPFAM" id="SSF53474">
    <property type="entry name" value="alpha/beta-Hydrolases"/>
    <property type="match status" value="1"/>
</dbReference>
<feature type="transmembrane region" description="Helical" evidence="1">
    <location>
        <begin position="23"/>
        <end position="43"/>
    </location>
</feature>
<organism evidence="3 4">
    <name type="scientific">Methylobacterium organophilum</name>
    <dbReference type="NCBI Taxonomy" id="410"/>
    <lineage>
        <taxon>Bacteria</taxon>
        <taxon>Pseudomonadati</taxon>
        <taxon>Pseudomonadota</taxon>
        <taxon>Alphaproteobacteria</taxon>
        <taxon>Hyphomicrobiales</taxon>
        <taxon>Methylobacteriaceae</taxon>
        <taxon>Methylobacterium</taxon>
    </lineage>
</organism>
<keyword evidence="1" id="KW-0472">Membrane</keyword>
<comment type="caution">
    <text evidence="3">The sequence shown here is derived from an EMBL/GenBank/DDBJ whole genome shotgun (WGS) entry which is preliminary data.</text>
</comment>
<dbReference type="PANTHER" id="PTHR46438">
    <property type="entry name" value="ALPHA/BETA-HYDROLASES SUPERFAMILY PROTEIN"/>
    <property type="match status" value="1"/>
</dbReference>